<dbReference type="AlphaFoldDB" id="A0A3G7TN91"/>
<gene>
    <name evidence="1" type="ORF">C4K04_2679</name>
</gene>
<dbReference type="EMBL" id="CP027753">
    <property type="protein sequence ID" value="AZE48351.1"/>
    <property type="molecule type" value="Genomic_DNA"/>
</dbReference>
<evidence type="ECO:0000313" key="1">
    <source>
        <dbReference type="EMBL" id="AZE48351.1"/>
    </source>
</evidence>
<reference evidence="1 2" key="1">
    <citation type="submission" date="2018-03" db="EMBL/GenBank/DDBJ databases">
        <title>Diversity of phytobeneficial traits revealed by whole-genome analysis of worldwide-isolated phenazine-producing Pseudomonas spp.</title>
        <authorList>
            <person name="Biessy A."/>
            <person name="Novinscak A."/>
            <person name="Blom J."/>
            <person name="Leger G."/>
            <person name="Thomashow L.S."/>
            <person name="Cazorla F.M."/>
            <person name="Josic D."/>
            <person name="Filion M."/>
        </authorList>
    </citation>
    <scope>NUCLEOTIDE SEQUENCE [LARGE SCALE GENOMIC DNA]</scope>
    <source>
        <strain evidence="1 2">B25</strain>
    </source>
</reference>
<organism evidence="1 2">
    <name type="scientific">Pseudomonas chlororaphis</name>
    <dbReference type="NCBI Taxonomy" id="587753"/>
    <lineage>
        <taxon>Bacteria</taxon>
        <taxon>Pseudomonadati</taxon>
        <taxon>Pseudomonadota</taxon>
        <taxon>Gammaproteobacteria</taxon>
        <taxon>Pseudomonadales</taxon>
        <taxon>Pseudomonadaceae</taxon>
        <taxon>Pseudomonas</taxon>
    </lineage>
</organism>
<evidence type="ECO:0000313" key="2">
    <source>
        <dbReference type="Proteomes" id="UP000268048"/>
    </source>
</evidence>
<dbReference type="Proteomes" id="UP000268048">
    <property type="component" value="Chromosome"/>
</dbReference>
<sequence>MKFDVEEVLAEMLDAAAHILSSEWPTLQANVKIAFEEERHALEAIAQARLEGEIDDADLRAHLADEKEVLKVTLLVCKVRGKVTAQKAANAAIKVFSKSIHTALIAL</sequence>
<accession>A0A3G7TN91</accession>
<dbReference type="RefSeq" id="WP_124320345.1">
    <property type="nucleotide sequence ID" value="NZ_CP027753.1"/>
</dbReference>
<name>A0A3G7TN91_9PSED</name>
<protein>
    <submittedName>
        <fullName evidence="1">Uncharacterized protein</fullName>
    </submittedName>
</protein>
<proteinExistence type="predicted"/>